<accession>A0A0S4QRJ8</accession>
<evidence type="ECO:0000256" key="2">
    <source>
        <dbReference type="ARBA" id="ARBA00023125"/>
    </source>
</evidence>
<keyword evidence="1" id="KW-0805">Transcription regulation</keyword>
<dbReference type="InterPro" id="IPR001647">
    <property type="entry name" value="HTH_TetR"/>
</dbReference>
<dbReference type="GO" id="GO:0000976">
    <property type="term" value="F:transcription cis-regulatory region binding"/>
    <property type="evidence" value="ECO:0007669"/>
    <property type="project" value="TreeGrafter"/>
</dbReference>
<name>A0A0S4QRJ8_9ACTN</name>
<dbReference type="Pfam" id="PF00440">
    <property type="entry name" value="TetR_N"/>
    <property type="match status" value="1"/>
</dbReference>
<feature type="domain" description="HTH tetR-type" evidence="5">
    <location>
        <begin position="19"/>
        <end position="83"/>
    </location>
</feature>
<organism evidence="6 7">
    <name type="scientific">Parafrankia irregularis</name>
    <dbReference type="NCBI Taxonomy" id="795642"/>
    <lineage>
        <taxon>Bacteria</taxon>
        <taxon>Bacillati</taxon>
        <taxon>Actinomycetota</taxon>
        <taxon>Actinomycetes</taxon>
        <taxon>Frankiales</taxon>
        <taxon>Frankiaceae</taxon>
        <taxon>Parafrankia</taxon>
    </lineage>
</organism>
<dbReference type="GO" id="GO:0003700">
    <property type="term" value="F:DNA-binding transcription factor activity"/>
    <property type="evidence" value="ECO:0007669"/>
    <property type="project" value="TreeGrafter"/>
</dbReference>
<dbReference type="AlphaFoldDB" id="A0A0S4QRJ8"/>
<gene>
    <name evidence="6" type="ORF">Ga0074812_113148</name>
</gene>
<feature type="DNA-binding region" description="H-T-H motif" evidence="4">
    <location>
        <begin position="46"/>
        <end position="65"/>
    </location>
</feature>
<reference evidence="7" key="1">
    <citation type="submission" date="2015-11" db="EMBL/GenBank/DDBJ databases">
        <authorList>
            <person name="Varghese N."/>
        </authorList>
    </citation>
    <scope>NUCLEOTIDE SEQUENCE [LARGE SCALE GENOMIC DNA]</scope>
    <source>
        <strain evidence="7">DSM 45899</strain>
    </source>
</reference>
<dbReference type="SUPFAM" id="SSF46689">
    <property type="entry name" value="Homeodomain-like"/>
    <property type="match status" value="1"/>
</dbReference>
<dbReference type="InterPro" id="IPR009057">
    <property type="entry name" value="Homeodomain-like_sf"/>
</dbReference>
<dbReference type="Proteomes" id="UP000198802">
    <property type="component" value="Unassembled WGS sequence"/>
</dbReference>
<evidence type="ECO:0000313" key="7">
    <source>
        <dbReference type="Proteomes" id="UP000198802"/>
    </source>
</evidence>
<evidence type="ECO:0000259" key="5">
    <source>
        <dbReference type="PROSITE" id="PS50977"/>
    </source>
</evidence>
<proteinExistence type="predicted"/>
<dbReference type="InterPro" id="IPR050109">
    <property type="entry name" value="HTH-type_TetR-like_transc_reg"/>
</dbReference>
<dbReference type="RefSeq" id="WP_091279442.1">
    <property type="nucleotide sequence ID" value="NZ_FAOZ01000013.1"/>
</dbReference>
<dbReference type="PANTHER" id="PTHR30055:SF234">
    <property type="entry name" value="HTH-TYPE TRANSCRIPTIONAL REGULATOR BETI"/>
    <property type="match status" value="1"/>
</dbReference>
<dbReference type="EMBL" id="FAOZ01000013">
    <property type="protein sequence ID" value="CUU57650.1"/>
    <property type="molecule type" value="Genomic_DNA"/>
</dbReference>
<dbReference type="PROSITE" id="PS50977">
    <property type="entry name" value="HTH_TETR_2"/>
    <property type="match status" value="1"/>
</dbReference>
<evidence type="ECO:0000313" key="6">
    <source>
        <dbReference type="EMBL" id="CUU57650.1"/>
    </source>
</evidence>
<evidence type="ECO:0000256" key="1">
    <source>
        <dbReference type="ARBA" id="ARBA00023015"/>
    </source>
</evidence>
<keyword evidence="7" id="KW-1185">Reference proteome</keyword>
<dbReference type="Gene3D" id="1.10.357.10">
    <property type="entry name" value="Tetracycline Repressor, domain 2"/>
    <property type="match status" value="1"/>
</dbReference>
<dbReference type="PANTHER" id="PTHR30055">
    <property type="entry name" value="HTH-TYPE TRANSCRIPTIONAL REGULATOR RUTR"/>
    <property type="match status" value="1"/>
</dbReference>
<protein>
    <submittedName>
        <fullName evidence="6">DNA-binding transcriptional regulator, AcrR family</fullName>
    </submittedName>
</protein>
<keyword evidence="2 4" id="KW-0238">DNA-binding</keyword>
<sequence length="214" mass="23919">MSISNEPRRRAGLLQERSRETRRRLVRSALHLWTERGFETGIEDTKVEEICQAAGVTKGTFYFHFAHKEDILLEMGVETATILNDTANRCVRADRGINDSLRTVMNALARNIKGTPPAAVSRALAEFRRPNRSVASYEGPAFAEAFEKLFARAQEKGEVTGQIEPSEMAQILEALVVDSIMEWSQGRLSRLNQALYRRAAIVVAGLHPDNALPI</sequence>
<keyword evidence="3" id="KW-0804">Transcription</keyword>
<evidence type="ECO:0000256" key="3">
    <source>
        <dbReference type="ARBA" id="ARBA00023163"/>
    </source>
</evidence>
<evidence type="ECO:0000256" key="4">
    <source>
        <dbReference type="PROSITE-ProRule" id="PRU00335"/>
    </source>
</evidence>